<dbReference type="InterPro" id="IPR036590">
    <property type="entry name" value="SRAP-like"/>
</dbReference>
<dbReference type="STRING" id="282301.A0A267E9D4"/>
<evidence type="ECO:0000256" key="8">
    <source>
        <dbReference type="ARBA" id="ARBA00023239"/>
    </source>
</evidence>
<dbReference type="GO" id="GO:0106300">
    <property type="term" value="P:protein-DNA covalent cross-linking repair"/>
    <property type="evidence" value="ECO:0007669"/>
    <property type="project" value="InterPro"/>
</dbReference>
<keyword evidence="8" id="KW-0456">Lyase</keyword>
<evidence type="ECO:0000313" key="15">
    <source>
        <dbReference type="Proteomes" id="UP000215902"/>
    </source>
</evidence>
<evidence type="ECO:0000256" key="5">
    <source>
        <dbReference type="ARBA" id="ARBA00022801"/>
    </source>
</evidence>
<feature type="compositionally biased region" description="Basic and acidic residues" evidence="12">
    <location>
        <begin position="321"/>
        <end position="347"/>
    </location>
</feature>
<dbReference type="PANTHER" id="PTHR13604">
    <property type="entry name" value="DC12-RELATED"/>
    <property type="match status" value="1"/>
</dbReference>
<dbReference type="GO" id="GO:0003697">
    <property type="term" value="F:single-stranded DNA binding"/>
    <property type="evidence" value="ECO:0007669"/>
    <property type="project" value="InterPro"/>
</dbReference>
<dbReference type="Pfam" id="PF02586">
    <property type="entry name" value="SRAP"/>
    <property type="match status" value="1"/>
</dbReference>
<keyword evidence="6" id="KW-0190">Covalent protein-DNA linkage</keyword>
<feature type="compositionally biased region" description="Low complexity" evidence="12">
    <location>
        <begin position="270"/>
        <end position="290"/>
    </location>
</feature>
<keyword evidence="15" id="KW-1185">Reference proteome</keyword>
<evidence type="ECO:0000256" key="11">
    <source>
        <dbReference type="ARBA" id="ARBA00031130"/>
    </source>
</evidence>
<dbReference type="GO" id="GO:0008233">
    <property type="term" value="F:peptidase activity"/>
    <property type="evidence" value="ECO:0007669"/>
    <property type="project" value="UniProtKB-KW"/>
</dbReference>
<evidence type="ECO:0000256" key="9">
    <source>
        <dbReference type="ARBA" id="ARBA00030390"/>
    </source>
</evidence>
<proteinExistence type="inferred from homology"/>
<comment type="similarity">
    <text evidence="1">Belongs to the SOS response-associated peptidase family.</text>
</comment>
<gene>
    <name evidence="14" type="ORF">BOX15_Mlig027681g1</name>
    <name evidence="13" type="ORF">BOX15_Mlig028185g1</name>
</gene>
<dbReference type="AlphaFoldDB" id="A0A267E9D4"/>
<dbReference type="Proteomes" id="UP000215902">
    <property type="component" value="Unassembled WGS sequence"/>
</dbReference>
<feature type="region of interest" description="Disordered" evidence="12">
    <location>
        <begin position="270"/>
        <end position="347"/>
    </location>
</feature>
<keyword evidence="5" id="KW-0378">Hydrolase</keyword>
<evidence type="ECO:0000313" key="14">
    <source>
        <dbReference type="EMBL" id="PAA67041.1"/>
    </source>
</evidence>
<keyword evidence="3" id="KW-0645">Protease</keyword>
<accession>A0A267E9D4</accession>
<dbReference type="SUPFAM" id="SSF143081">
    <property type="entry name" value="BB1717-like"/>
    <property type="match status" value="1"/>
</dbReference>
<keyword evidence="7" id="KW-0238">DNA-binding</keyword>
<dbReference type="InterPro" id="IPR003738">
    <property type="entry name" value="SRAP"/>
</dbReference>
<dbReference type="GO" id="GO:0016829">
    <property type="term" value="F:lyase activity"/>
    <property type="evidence" value="ECO:0007669"/>
    <property type="project" value="UniProtKB-KW"/>
</dbReference>
<reference evidence="13 15" key="1">
    <citation type="submission" date="2017-06" db="EMBL/GenBank/DDBJ databases">
        <title>A platform for efficient transgenesis in Macrostomum lignano, a flatworm model organism for stem cell research.</title>
        <authorList>
            <person name="Berezikov E."/>
        </authorList>
    </citation>
    <scope>NUCLEOTIDE SEQUENCE [LARGE SCALE GENOMIC DNA]</scope>
    <source>
        <strain evidence="13">DV1</strain>
        <tissue evidence="13">Whole organism</tissue>
    </source>
</reference>
<dbReference type="OrthoDB" id="2111841at2759"/>
<sequence length="347" mass="38374">MCGRTACTLSRDQLQSRCTFANGRPGWRDLPCSPPYSPGYNLPPGTFLPVLYSNQGCRLISTMKWGLVPSWVGRDTSNFTLNMSNARVETLMEKASFRNLLLNGRRCVLLCEGFYEWKRPKLGPGGQKQAYFFHPPGWLERDCGEKPPNLMFIAALFDVHQGMPGEPDLHSFTVITVPASETVSDIHDRMPAILQTADGITDWLQSDNPKRALACLRPVTDICFYAVSSHVNSTRNNDKLCLQPVKLESSAPQTAAVTLDKWLPAASSRPTAAASASAASSASPPRYQQNPKPPPPSPKRRQPQPPLRDTGLTRWIRASRVKSETEASSKAEAEEETKPAVKKPRLE</sequence>
<evidence type="ECO:0000256" key="6">
    <source>
        <dbReference type="ARBA" id="ARBA00023124"/>
    </source>
</evidence>
<name>A0A267E9D4_9PLAT</name>
<protein>
    <recommendedName>
        <fullName evidence="2">Abasic site processing protein HMCES</fullName>
    </recommendedName>
    <alternativeName>
        <fullName evidence="9">Embryonic stem cell-specific 5-hydroxymethylcytosine-binding protein</fullName>
    </alternativeName>
    <alternativeName>
        <fullName evidence="10">Peptidase HMCES</fullName>
    </alternativeName>
    <alternativeName>
        <fullName evidence="11">SRAP domain-containing protein 1</fullName>
    </alternativeName>
</protein>
<comment type="caution">
    <text evidence="13">The sequence shown here is derived from an EMBL/GenBank/DDBJ whole genome shotgun (WGS) entry which is preliminary data.</text>
</comment>
<evidence type="ECO:0000256" key="10">
    <source>
        <dbReference type="ARBA" id="ARBA00030898"/>
    </source>
</evidence>
<dbReference type="GO" id="GO:0006508">
    <property type="term" value="P:proteolysis"/>
    <property type="evidence" value="ECO:0007669"/>
    <property type="project" value="UniProtKB-KW"/>
</dbReference>
<evidence type="ECO:0000256" key="12">
    <source>
        <dbReference type="SAM" id="MobiDB-lite"/>
    </source>
</evidence>
<dbReference type="EMBL" id="NIVC01001512">
    <property type="protein sequence ID" value="PAA67041.1"/>
    <property type="molecule type" value="Genomic_DNA"/>
</dbReference>
<evidence type="ECO:0000256" key="1">
    <source>
        <dbReference type="ARBA" id="ARBA00008136"/>
    </source>
</evidence>
<dbReference type="PANTHER" id="PTHR13604:SF0">
    <property type="entry name" value="ABASIC SITE PROCESSING PROTEIN HMCES"/>
    <property type="match status" value="1"/>
</dbReference>
<evidence type="ECO:0000256" key="2">
    <source>
        <dbReference type="ARBA" id="ARBA00015888"/>
    </source>
</evidence>
<evidence type="ECO:0000313" key="13">
    <source>
        <dbReference type="EMBL" id="PAA57514.1"/>
    </source>
</evidence>
<evidence type="ECO:0000256" key="3">
    <source>
        <dbReference type="ARBA" id="ARBA00022670"/>
    </source>
</evidence>
<keyword evidence="4" id="KW-0227">DNA damage</keyword>
<organism evidence="13 15">
    <name type="scientific">Macrostomum lignano</name>
    <dbReference type="NCBI Taxonomy" id="282301"/>
    <lineage>
        <taxon>Eukaryota</taxon>
        <taxon>Metazoa</taxon>
        <taxon>Spiralia</taxon>
        <taxon>Lophotrochozoa</taxon>
        <taxon>Platyhelminthes</taxon>
        <taxon>Rhabditophora</taxon>
        <taxon>Macrostomorpha</taxon>
        <taxon>Macrostomida</taxon>
        <taxon>Macrostomidae</taxon>
        <taxon>Macrostomum</taxon>
    </lineage>
</organism>
<dbReference type="Gene3D" id="3.90.1680.10">
    <property type="entry name" value="SOS response associated peptidase-like"/>
    <property type="match status" value="1"/>
</dbReference>
<dbReference type="EMBL" id="NIVC01002478">
    <property type="protein sequence ID" value="PAA57514.1"/>
    <property type="molecule type" value="Genomic_DNA"/>
</dbReference>
<evidence type="ECO:0000256" key="7">
    <source>
        <dbReference type="ARBA" id="ARBA00023125"/>
    </source>
</evidence>
<evidence type="ECO:0000256" key="4">
    <source>
        <dbReference type="ARBA" id="ARBA00022763"/>
    </source>
</evidence>